<evidence type="ECO:0000256" key="1">
    <source>
        <dbReference type="SAM" id="SignalP"/>
    </source>
</evidence>
<keyword evidence="1" id="KW-0732">Signal</keyword>
<sequence length="717" mass="78683">MAVIAVAAIAGTATLLAATGPVPPPPAEVVVNIDRTQTVGQFDGTDDLGAGIDGLEKGEIDIVWTPENVNLMKSAGFGPLSFRLRTELGVKAWHWNPEGTWSEPGDRQGYWVSDSTSSGDPGVSYGYDLPRRGNTIDQANNDGYSRLTDGDASSFWKSNPYLDPHFTGESDAVDPQWMMFAFLEGPVPVDTLRLSWGEPYAEKVKVQYWVGEGGAVFPVEDDGRWVDFPTSSFSGTGGEQTAKLAPQPIDVQYVRVQMTDGSATGPSGSRDIRDRLGFAVREVSLGSTAGGVFEDQVVHAASKRQTVMYTSSTDPWHRARDIDRDYEHASLDRIFASGLTSGKPLLAAVPVLYGVPEDAAALLRYVRSRDFPVEQIEMGEEPDGQLTEPEHYAALYQQVADALTDVDPDIELGGPGYQTTLPDWIHWPDEDGVKSWTGRFVSHLRERDGLEDFDFFSFEWYPFDDVCADTTEPLQRNPQLLEDILKLQEEAGLPEDIPKVITELGYSAFAGQPEVEMAGAIFNAETMAKFFEVGGDTTYFYGLEPNWVFQEDEGKPCDTWGNLMLFQYFNGWETRPIAAFHSARLVNSVWMKPGGERHEVLATTATTADGTVDPAVTAYGLRRPDARLSVLLFNKDPKTTTSVRLDSSDGGVPEVMSGMMNVAQYSGDQYVWDPKDGPDAHGRPAKNIPPLRETRNAEEGAVLDLPPNSITVVTMAE</sequence>
<gene>
    <name evidence="2" type="ORF">ACETWP_01505</name>
</gene>
<dbReference type="SUPFAM" id="SSF49785">
    <property type="entry name" value="Galactose-binding domain-like"/>
    <property type="match status" value="1"/>
</dbReference>
<evidence type="ECO:0000313" key="2">
    <source>
        <dbReference type="EMBL" id="MFB0833250.1"/>
    </source>
</evidence>
<accession>A0ABV4UIC4</accession>
<dbReference type="InterPro" id="IPR017853">
    <property type="entry name" value="GH"/>
</dbReference>
<feature type="signal peptide" evidence="1">
    <location>
        <begin position="1"/>
        <end position="17"/>
    </location>
</feature>
<evidence type="ECO:0000313" key="3">
    <source>
        <dbReference type="Proteomes" id="UP001575652"/>
    </source>
</evidence>
<dbReference type="RefSeq" id="WP_373970412.1">
    <property type="nucleotide sequence ID" value="NZ_JBHDLJ010000001.1"/>
</dbReference>
<protein>
    <recommendedName>
        <fullName evidence="4">F5/8 type C domain-containing protein</fullName>
    </recommendedName>
</protein>
<evidence type="ECO:0008006" key="4">
    <source>
        <dbReference type="Google" id="ProtNLM"/>
    </source>
</evidence>
<organism evidence="2 3">
    <name type="scientific">Arthrobacter halodurans</name>
    <dbReference type="NCBI Taxonomy" id="516699"/>
    <lineage>
        <taxon>Bacteria</taxon>
        <taxon>Bacillati</taxon>
        <taxon>Actinomycetota</taxon>
        <taxon>Actinomycetes</taxon>
        <taxon>Micrococcales</taxon>
        <taxon>Micrococcaceae</taxon>
        <taxon>Arthrobacter</taxon>
    </lineage>
</organism>
<dbReference type="Gene3D" id="3.20.20.80">
    <property type="entry name" value="Glycosidases"/>
    <property type="match status" value="1"/>
</dbReference>
<dbReference type="SUPFAM" id="SSF51445">
    <property type="entry name" value="(Trans)glycosidases"/>
    <property type="match status" value="1"/>
</dbReference>
<name>A0ABV4UIC4_9MICC</name>
<proteinExistence type="predicted"/>
<feature type="chain" id="PRO_5045611841" description="F5/8 type C domain-containing protein" evidence="1">
    <location>
        <begin position="18"/>
        <end position="717"/>
    </location>
</feature>
<comment type="caution">
    <text evidence="2">The sequence shown here is derived from an EMBL/GenBank/DDBJ whole genome shotgun (WGS) entry which is preliminary data.</text>
</comment>
<dbReference type="Gene3D" id="2.60.120.260">
    <property type="entry name" value="Galactose-binding domain-like"/>
    <property type="match status" value="1"/>
</dbReference>
<keyword evidence="3" id="KW-1185">Reference proteome</keyword>
<reference evidence="2 3" key="1">
    <citation type="submission" date="2024-09" db="EMBL/GenBank/DDBJ databases">
        <authorList>
            <person name="Salinas-Garcia M.A."/>
            <person name="Prieme A."/>
        </authorList>
    </citation>
    <scope>NUCLEOTIDE SEQUENCE [LARGE SCALE GENOMIC DNA]</scope>
    <source>
        <strain evidence="2 3">DSM 21081</strain>
    </source>
</reference>
<dbReference type="Proteomes" id="UP001575652">
    <property type="component" value="Unassembled WGS sequence"/>
</dbReference>
<dbReference type="EMBL" id="JBHDLJ010000001">
    <property type="protein sequence ID" value="MFB0833250.1"/>
    <property type="molecule type" value="Genomic_DNA"/>
</dbReference>
<dbReference type="InterPro" id="IPR008979">
    <property type="entry name" value="Galactose-bd-like_sf"/>
</dbReference>